<dbReference type="GO" id="GO:0016787">
    <property type="term" value="F:hydrolase activity"/>
    <property type="evidence" value="ECO:0007669"/>
    <property type="project" value="UniProtKB-KW"/>
</dbReference>
<dbReference type="SUPFAM" id="SSF55298">
    <property type="entry name" value="YjgF-like"/>
    <property type="match status" value="1"/>
</dbReference>
<dbReference type="PANTHER" id="PTHR11803">
    <property type="entry name" value="2-IMINOBUTANOATE/2-IMINOPROPANOATE DEAMINASE RIDA"/>
    <property type="match status" value="1"/>
</dbReference>
<keyword evidence="2" id="KW-0378">Hydrolase</keyword>
<protein>
    <submittedName>
        <fullName evidence="2">RidA family protein</fullName>
        <ecNumber evidence="2">3.5.-.-</ecNumber>
    </submittedName>
</protein>
<evidence type="ECO:0000313" key="3">
    <source>
        <dbReference type="Proteomes" id="UP001493487"/>
    </source>
</evidence>
<dbReference type="InterPro" id="IPR035959">
    <property type="entry name" value="RutC-like_sf"/>
</dbReference>
<dbReference type="Pfam" id="PF01042">
    <property type="entry name" value="Ribonuc_L-PSP"/>
    <property type="match status" value="1"/>
</dbReference>
<dbReference type="EC" id="3.5.-.-" evidence="2"/>
<keyword evidence="3" id="KW-1185">Reference proteome</keyword>
<sequence length="125" mass="14202">MTKQAIESSHVAKPFGAYSTAVLKGDMLFLSGHGPFDENQQLIGKDDFAIQTHKTMQNIRYVLEDNGFHMDDIVRSTVYLSDISHWVTFNEIYGQYFNPPYPTRCVVECKLNGFMVEIECTAIKG</sequence>
<accession>A0ABV1L3J8</accession>
<comment type="similarity">
    <text evidence="1">Belongs to the RutC family.</text>
</comment>
<reference evidence="2 3" key="1">
    <citation type="journal article" date="2023" name="Genome Announc.">
        <title>Pan-Genome Analyses of the Genus Cohnella and Proposal of the Novel Species Cohnella silvisoli sp. nov., Isolated from Forest Soil.</title>
        <authorList>
            <person name="Wang C."/>
            <person name="Mao L."/>
            <person name="Bao G."/>
            <person name="Zhu H."/>
        </authorList>
    </citation>
    <scope>NUCLEOTIDE SEQUENCE [LARGE SCALE GENOMIC DNA]</scope>
    <source>
        <strain evidence="2 3">NL03-T5-1</strain>
    </source>
</reference>
<dbReference type="Proteomes" id="UP001493487">
    <property type="component" value="Unassembled WGS sequence"/>
</dbReference>
<comment type="caution">
    <text evidence="2">The sequence shown here is derived from an EMBL/GenBank/DDBJ whole genome shotgun (WGS) entry which is preliminary data.</text>
</comment>
<proteinExistence type="inferred from homology"/>
<dbReference type="CDD" id="cd00448">
    <property type="entry name" value="YjgF_YER057c_UK114_family"/>
    <property type="match status" value="1"/>
</dbReference>
<dbReference type="PANTHER" id="PTHR11803:SF58">
    <property type="entry name" value="PROTEIN HMF1-RELATED"/>
    <property type="match status" value="1"/>
</dbReference>
<organism evidence="2 3">
    <name type="scientific">Cohnella silvisoli</name>
    <dbReference type="NCBI Taxonomy" id="2873699"/>
    <lineage>
        <taxon>Bacteria</taxon>
        <taxon>Bacillati</taxon>
        <taxon>Bacillota</taxon>
        <taxon>Bacilli</taxon>
        <taxon>Bacillales</taxon>
        <taxon>Paenibacillaceae</taxon>
        <taxon>Cohnella</taxon>
    </lineage>
</organism>
<dbReference type="Gene3D" id="3.30.1330.40">
    <property type="entry name" value="RutC-like"/>
    <property type="match status" value="1"/>
</dbReference>
<name>A0ABV1L3J8_9BACL</name>
<dbReference type="EMBL" id="JASKHM010000027">
    <property type="protein sequence ID" value="MEQ4486929.1"/>
    <property type="molecule type" value="Genomic_DNA"/>
</dbReference>
<gene>
    <name evidence="2" type="ORF">QJS35_31590</name>
</gene>
<evidence type="ECO:0000313" key="2">
    <source>
        <dbReference type="EMBL" id="MEQ4486929.1"/>
    </source>
</evidence>
<dbReference type="InterPro" id="IPR006175">
    <property type="entry name" value="YjgF/YER057c/UK114"/>
</dbReference>
<dbReference type="RefSeq" id="WP_232190008.1">
    <property type="nucleotide sequence ID" value="NZ_JAIOAP010000026.1"/>
</dbReference>
<evidence type="ECO:0000256" key="1">
    <source>
        <dbReference type="ARBA" id="ARBA00010552"/>
    </source>
</evidence>